<reference evidence="6 7" key="1">
    <citation type="submission" date="2024-01" db="EMBL/GenBank/DDBJ databases">
        <title>The genome of the rayed Mediterranean limpet Patella caerulea (Linnaeus, 1758).</title>
        <authorList>
            <person name="Anh-Thu Weber A."/>
            <person name="Halstead-Nussloch G."/>
        </authorList>
    </citation>
    <scope>NUCLEOTIDE SEQUENCE [LARGE SCALE GENOMIC DNA]</scope>
    <source>
        <strain evidence="6">AATW-2023a</strain>
        <tissue evidence="6">Whole specimen</tissue>
    </source>
</reference>
<keyword evidence="3" id="KW-0119">Carbohydrate metabolism</keyword>
<evidence type="ECO:0000256" key="2">
    <source>
        <dbReference type="ARBA" id="ARBA00022801"/>
    </source>
</evidence>
<organism evidence="6 7">
    <name type="scientific">Patella caerulea</name>
    <name type="common">Rayed Mediterranean limpet</name>
    <dbReference type="NCBI Taxonomy" id="87958"/>
    <lineage>
        <taxon>Eukaryota</taxon>
        <taxon>Metazoa</taxon>
        <taxon>Spiralia</taxon>
        <taxon>Lophotrochozoa</taxon>
        <taxon>Mollusca</taxon>
        <taxon>Gastropoda</taxon>
        <taxon>Patellogastropoda</taxon>
        <taxon>Patelloidea</taxon>
        <taxon>Patellidae</taxon>
        <taxon>Patella</taxon>
    </lineage>
</organism>
<accession>A0AAN8JSK3</accession>
<dbReference type="GO" id="GO:0031176">
    <property type="term" value="F:endo-1,4-beta-xylanase activity"/>
    <property type="evidence" value="ECO:0007669"/>
    <property type="project" value="UniProtKB-ARBA"/>
</dbReference>
<sequence>MATKGIYTSVSAERVTTSVTYISYCLFISALKATRIYYNGPKPSINFIVDATTVNHIPTNTNWRTQSDHTINTLRKSNINFHINVDGGIDPSQVQIEIKQTKKSFAFGTAVACDEYMYGHQQYKDFLNKHFNWVTTEGALKWPSMEGTQGNIKYDLPVNTIKELRKHGIKVRAHNIIWSVPTFIQSWVKALSGSALRQAVSQRITGVMSKVKGLVEHWDVNNEDLHSQWYQNRLSDANYNVEVFQQAHKTDPSVKLFLNDYNVVAQGEFTQAYLKQALHVKGSNSGLYGIGVQGHFSDEMRPDPTAIKARLDVLAQANLPIWITELDVMAADENTRADYYETALRSLYGHPAVEGIVFWGFWSPRHWRGVKGAILNAGFTVNAAGRRVLDLLENQWMTHETRKITKIGTNYFTVKGFHGDYQVKVMYQGRELTDQRKSFNLGKSDQNINIHVHK</sequence>
<keyword evidence="7" id="KW-1185">Reference proteome</keyword>
<evidence type="ECO:0000313" key="7">
    <source>
        <dbReference type="Proteomes" id="UP001347796"/>
    </source>
</evidence>
<keyword evidence="2" id="KW-0378">Hydrolase</keyword>
<evidence type="ECO:0000256" key="3">
    <source>
        <dbReference type="ARBA" id="ARBA00023277"/>
    </source>
</evidence>
<comment type="similarity">
    <text evidence="1">Belongs to the glycosyl hydrolase 10 (cellulase F) family.</text>
</comment>
<dbReference type="InterPro" id="IPR044846">
    <property type="entry name" value="GH10"/>
</dbReference>
<dbReference type="Proteomes" id="UP001347796">
    <property type="component" value="Unassembled WGS sequence"/>
</dbReference>
<dbReference type="PANTHER" id="PTHR31490">
    <property type="entry name" value="GLYCOSYL HYDROLASE"/>
    <property type="match status" value="1"/>
</dbReference>
<dbReference type="GO" id="GO:0000272">
    <property type="term" value="P:polysaccharide catabolic process"/>
    <property type="evidence" value="ECO:0007669"/>
    <property type="project" value="UniProtKB-KW"/>
</dbReference>
<gene>
    <name evidence="6" type="ORF">SNE40_010735</name>
</gene>
<evidence type="ECO:0000256" key="4">
    <source>
        <dbReference type="ARBA" id="ARBA00023326"/>
    </source>
</evidence>
<dbReference type="InterPro" id="IPR001000">
    <property type="entry name" value="GH10_dom"/>
</dbReference>
<dbReference type="EMBL" id="JAZGQO010000007">
    <property type="protein sequence ID" value="KAK6183211.1"/>
    <property type="molecule type" value="Genomic_DNA"/>
</dbReference>
<protein>
    <recommendedName>
        <fullName evidence="5">GH10 domain-containing protein</fullName>
    </recommendedName>
</protein>
<dbReference type="InterPro" id="IPR017853">
    <property type="entry name" value="GH"/>
</dbReference>
<feature type="domain" description="GH10" evidence="5">
    <location>
        <begin position="92"/>
        <end position="391"/>
    </location>
</feature>
<dbReference type="AlphaFoldDB" id="A0AAN8JSK3"/>
<dbReference type="SMART" id="SM00633">
    <property type="entry name" value="Glyco_10"/>
    <property type="match status" value="1"/>
</dbReference>
<dbReference type="PANTHER" id="PTHR31490:SF1">
    <property type="entry name" value="ENDO-1,4-BETA-XYLANASE 1"/>
    <property type="match status" value="1"/>
</dbReference>
<comment type="caution">
    <text evidence="6">The sequence shown here is derived from an EMBL/GenBank/DDBJ whole genome shotgun (WGS) entry which is preliminary data.</text>
</comment>
<evidence type="ECO:0000256" key="1">
    <source>
        <dbReference type="ARBA" id="ARBA00007495"/>
    </source>
</evidence>
<name>A0AAN8JSK3_PATCE</name>
<dbReference type="PROSITE" id="PS51760">
    <property type="entry name" value="GH10_2"/>
    <property type="match status" value="1"/>
</dbReference>
<dbReference type="PRINTS" id="PR00134">
    <property type="entry name" value="GLHYDRLASE10"/>
</dbReference>
<proteinExistence type="inferred from homology"/>
<dbReference type="Gene3D" id="3.20.20.80">
    <property type="entry name" value="Glycosidases"/>
    <property type="match status" value="1"/>
</dbReference>
<evidence type="ECO:0000259" key="5">
    <source>
        <dbReference type="PROSITE" id="PS51760"/>
    </source>
</evidence>
<dbReference type="SUPFAM" id="SSF51445">
    <property type="entry name" value="(Trans)glycosidases"/>
    <property type="match status" value="1"/>
</dbReference>
<keyword evidence="4" id="KW-0624">Polysaccharide degradation</keyword>
<dbReference type="Pfam" id="PF00331">
    <property type="entry name" value="Glyco_hydro_10"/>
    <property type="match status" value="1"/>
</dbReference>
<evidence type="ECO:0000313" key="6">
    <source>
        <dbReference type="EMBL" id="KAK6183211.1"/>
    </source>
</evidence>